<dbReference type="PANTHER" id="PTHR43310:SF1">
    <property type="entry name" value="SULFATE TRANSPORTER YBAR-RELATED"/>
    <property type="match status" value="1"/>
</dbReference>
<protein>
    <submittedName>
        <fullName evidence="7">Sodium-independent anion transporter</fullName>
    </submittedName>
</protein>
<evidence type="ECO:0000256" key="3">
    <source>
        <dbReference type="ARBA" id="ARBA00022989"/>
    </source>
</evidence>
<feature type="transmembrane region" description="Helical" evidence="5">
    <location>
        <begin position="112"/>
        <end position="131"/>
    </location>
</feature>
<dbReference type="Gene3D" id="3.30.750.24">
    <property type="entry name" value="STAS domain"/>
    <property type="match status" value="1"/>
</dbReference>
<comment type="subcellular location">
    <subcellularLocation>
        <location evidence="1">Membrane</location>
        <topology evidence="1">Multi-pass membrane protein</topology>
    </subcellularLocation>
</comment>
<evidence type="ECO:0000256" key="4">
    <source>
        <dbReference type="ARBA" id="ARBA00023136"/>
    </source>
</evidence>
<dbReference type="CDD" id="cd07042">
    <property type="entry name" value="STAS_SulP_like_sulfate_transporter"/>
    <property type="match status" value="1"/>
</dbReference>
<feature type="transmembrane region" description="Helical" evidence="5">
    <location>
        <begin position="209"/>
        <end position="230"/>
    </location>
</feature>
<dbReference type="PANTHER" id="PTHR43310">
    <property type="entry name" value="SULFATE TRANSPORTER YBAR-RELATED"/>
    <property type="match status" value="1"/>
</dbReference>
<organism evidence="7 8">
    <name type="scientific">Mycobacterium shottsii</name>
    <dbReference type="NCBI Taxonomy" id="133549"/>
    <lineage>
        <taxon>Bacteria</taxon>
        <taxon>Bacillati</taxon>
        <taxon>Actinomycetota</taxon>
        <taxon>Actinomycetes</taxon>
        <taxon>Mycobacteriales</taxon>
        <taxon>Mycobacteriaceae</taxon>
        <taxon>Mycobacterium</taxon>
        <taxon>Mycobacterium ulcerans group</taxon>
    </lineage>
</organism>
<reference evidence="7 8" key="1">
    <citation type="journal article" date="2019" name="Emerg. Microbes Infect.">
        <title>Comprehensive subspecies identification of 175 nontuberculous mycobacteria species based on 7547 genomic profiles.</title>
        <authorList>
            <person name="Matsumoto Y."/>
            <person name="Kinjo T."/>
            <person name="Motooka D."/>
            <person name="Nabeya D."/>
            <person name="Jung N."/>
            <person name="Uechi K."/>
            <person name="Horii T."/>
            <person name="Iida T."/>
            <person name="Fujita J."/>
            <person name="Nakamura S."/>
        </authorList>
    </citation>
    <scope>NUCLEOTIDE SEQUENCE [LARGE SCALE GENOMIC DNA]</scope>
    <source>
        <strain evidence="7 8">JCM 12657</strain>
    </source>
</reference>
<evidence type="ECO:0000256" key="1">
    <source>
        <dbReference type="ARBA" id="ARBA00004141"/>
    </source>
</evidence>
<dbReference type="InterPro" id="IPR052706">
    <property type="entry name" value="Membrane-Transporter-like"/>
</dbReference>
<keyword evidence="4 5" id="KW-0472">Membrane</keyword>
<dbReference type="InterPro" id="IPR002645">
    <property type="entry name" value="STAS_dom"/>
</dbReference>
<feature type="transmembrane region" description="Helical" evidence="5">
    <location>
        <begin position="169"/>
        <end position="189"/>
    </location>
</feature>
<keyword evidence="2 5" id="KW-0812">Transmembrane</keyword>
<dbReference type="SUPFAM" id="SSF52091">
    <property type="entry name" value="SpoIIaa-like"/>
    <property type="match status" value="1"/>
</dbReference>
<feature type="transmembrane region" description="Helical" evidence="5">
    <location>
        <begin position="137"/>
        <end position="157"/>
    </location>
</feature>
<keyword evidence="8" id="KW-1185">Reference proteome</keyword>
<dbReference type="Pfam" id="PF00916">
    <property type="entry name" value="Sulfate_transp"/>
    <property type="match status" value="2"/>
</dbReference>
<dbReference type="AlphaFoldDB" id="A0A7I7LLE4"/>
<evidence type="ECO:0000313" key="7">
    <source>
        <dbReference type="EMBL" id="BBX60407.1"/>
    </source>
</evidence>
<evidence type="ECO:0000259" key="6">
    <source>
        <dbReference type="PROSITE" id="PS50801"/>
    </source>
</evidence>
<evidence type="ECO:0000256" key="5">
    <source>
        <dbReference type="SAM" id="Phobius"/>
    </source>
</evidence>
<dbReference type="KEGG" id="msho:MSHO_57520"/>
<dbReference type="InterPro" id="IPR036513">
    <property type="entry name" value="STAS_dom_sf"/>
</dbReference>
<dbReference type="GO" id="GO:0016020">
    <property type="term" value="C:membrane"/>
    <property type="evidence" value="ECO:0007669"/>
    <property type="project" value="UniProtKB-SubCell"/>
</dbReference>
<feature type="transmembrane region" description="Helical" evidence="5">
    <location>
        <begin position="351"/>
        <end position="380"/>
    </location>
</feature>
<evidence type="ECO:0000256" key="2">
    <source>
        <dbReference type="ARBA" id="ARBA00022692"/>
    </source>
</evidence>
<dbReference type="EMBL" id="AP022572">
    <property type="protein sequence ID" value="BBX60407.1"/>
    <property type="molecule type" value="Genomic_DNA"/>
</dbReference>
<keyword evidence="3 5" id="KW-1133">Transmembrane helix</keyword>
<feature type="transmembrane region" description="Helical" evidence="5">
    <location>
        <begin position="41"/>
        <end position="57"/>
    </location>
</feature>
<gene>
    <name evidence="7" type="ORF">MSHO_57520</name>
</gene>
<accession>A0A7I7LLE4</accession>
<feature type="domain" description="STAS" evidence="6">
    <location>
        <begin position="403"/>
        <end position="490"/>
    </location>
</feature>
<dbReference type="InterPro" id="IPR011547">
    <property type="entry name" value="SLC26A/SulP_dom"/>
</dbReference>
<dbReference type="PROSITE" id="PS50801">
    <property type="entry name" value="STAS"/>
    <property type="match status" value="1"/>
</dbReference>
<feature type="transmembrane region" description="Helical" evidence="5">
    <location>
        <begin position="298"/>
        <end position="331"/>
    </location>
</feature>
<evidence type="ECO:0000313" key="8">
    <source>
        <dbReference type="Proteomes" id="UP000467164"/>
    </source>
</evidence>
<name>A0A7I7LLE4_9MYCO</name>
<sequence length="490" mass="51544">MLAALRSPTRLRTEVLAGLVVALALIPEAISFSIIAGVDPRVGLFASFTMAVTVAVVGGRPAMISAATGAIALVIAPLAREHGADYFIAAVILAGLLQITLSLLGVARLMRFIPRSVMVGFVNALAILIFLSQLPHLLGVPAVVYPFVIVGLLLMVFLPKLTTVVPAPLVAIVVLTAAAVAFSVEIPNVGDEGQLPSSLPTLLVPHVPFALETLSIIGPYALAMALVGLLESLLTAKLVDDITDTHSNKTREAWGQGVANVVTGFFGGMGGCAMIGQTMINVKVSGARTRISTFLAGLFLLGLVVGLGDVVALIPMAALVAVMIMVSVGTMDWHSIAPATLRRMPRSETLVMLATVVVTVATHNLAYGVVAGVLTAMVLFARRVAHFMTVERIVESDTGGAADTVVYQVSGELFFASSNDLVYQFNYVDDPDNVVIDMSQSHIWDASTVAALDAIITKYQAKGRYVEIIGLKQDSAERHGRLSGQFGAEH</sequence>
<feature type="transmembrane region" description="Helical" evidence="5">
    <location>
        <begin position="86"/>
        <end position="105"/>
    </location>
</feature>
<dbReference type="Pfam" id="PF01740">
    <property type="entry name" value="STAS"/>
    <property type="match status" value="1"/>
</dbReference>
<proteinExistence type="predicted"/>
<dbReference type="Proteomes" id="UP000467164">
    <property type="component" value="Chromosome"/>
</dbReference>